<comment type="caution">
    <text evidence="2">The sequence shown here is derived from an EMBL/GenBank/DDBJ whole genome shotgun (WGS) entry which is preliminary data.</text>
</comment>
<dbReference type="RefSeq" id="WP_099214051.1">
    <property type="nucleotide sequence ID" value="NZ_JAUYVU010000004.1"/>
</dbReference>
<dbReference type="Proteomes" id="UP001242342">
    <property type="component" value="Unassembled WGS sequence"/>
</dbReference>
<evidence type="ECO:0000313" key="3">
    <source>
        <dbReference type="Proteomes" id="UP000222163"/>
    </source>
</evidence>
<name>A0A2G1BY11_9FLAO</name>
<reference evidence="2" key="2">
    <citation type="submission" date="2017-10" db="EMBL/GenBank/DDBJ databases">
        <authorList>
            <person name="Enke T.N."/>
            <person name="Cordero O.X."/>
        </authorList>
    </citation>
    <scope>NUCLEOTIDE SEQUENCE</scope>
    <source>
        <strain evidence="2">4G03</strain>
    </source>
</reference>
<organism evidence="2 3">
    <name type="scientific">Tenacibaculum discolor</name>
    <dbReference type="NCBI Taxonomy" id="361581"/>
    <lineage>
        <taxon>Bacteria</taxon>
        <taxon>Pseudomonadati</taxon>
        <taxon>Bacteroidota</taxon>
        <taxon>Flavobacteriia</taxon>
        <taxon>Flavobacteriales</taxon>
        <taxon>Flavobacteriaceae</taxon>
        <taxon>Tenacibaculum</taxon>
    </lineage>
</organism>
<keyword evidence="4" id="KW-1185">Reference proteome</keyword>
<evidence type="ECO:0000313" key="4">
    <source>
        <dbReference type="Proteomes" id="UP001242342"/>
    </source>
</evidence>
<proteinExistence type="predicted"/>
<evidence type="ECO:0000313" key="2">
    <source>
        <dbReference type="EMBL" id="PHN98920.1"/>
    </source>
</evidence>
<protein>
    <recommendedName>
        <fullName evidence="5">Bacteriocin</fullName>
    </recommendedName>
</protein>
<dbReference type="EMBL" id="JAUYVU010000004">
    <property type="protein sequence ID" value="MDP2541217.1"/>
    <property type="molecule type" value="Genomic_DNA"/>
</dbReference>
<sequence length="75" mass="8071">MKKSILNLGKGLSKIDQKTINGGGNESCPPINCYYGNSDTELFGGAVYCGSCSDYNNLPSSCQNRVRVGYYCFGV</sequence>
<accession>A0A2G1BY11</accession>
<dbReference type="AlphaFoldDB" id="A0A2G1BY11"/>
<gene>
    <name evidence="2" type="ORF">CSC81_01680</name>
    <name evidence="1" type="ORF">Q8W23_06970</name>
</gene>
<dbReference type="Proteomes" id="UP000222163">
    <property type="component" value="Unassembled WGS sequence"/>
</dbReference>
<reference evidence="1 4" key="3">
    <citation type="submission" date="2023-07" db="EMBL/GenBank/DDBJ databases">
        <title>Genome content predicts the carbon catabolic preferences of heterotrophic bacteria.</title>
        <authorList>
            <person name="Gralka M."/>
        </authorList>
    </citation>
    <scope>NUCLEOTIDE SEQUENCE [LARGE SCALE GENOMIC DNA]</scope>
    <source>
        <strain evidence="1 4">4G03</strain>
    </source>
</reference>
<dbReference type="EMBL" id="PDUU01000002">
    <property type="protein sequence ID" value="PHN98920.1"/>
    <property type="molecule type" value="Genomic_DNA"/>
</dbReference>
<evidence type="ECO:0008006" key="5">
    <source>
        <dbReference type="Google" id="ProtNLM"/>
    </source>
</evidence>
<reference evidence="2 3" key="1">
    <citation type="journal article" date="2016" name="Nat. Commun.">
        <title>Microbial interactions lead to rapid micro-scale successions on model marine particles.</title>
        <authorList>
            <person name="Datta M.S."/>
            <person name="Sliwerska E."/>
            <person name="Gore J."/>
            <person name="Polz M.F."/>
            <person name="Cordero O.X."/>
        </authorList>
    </citation>
    <scope>NUCLEOTIDE SEQUENCE [LARGE SCALE GENOMIC DNA]</scope>
    <source>
        <strain evidence="2 3">4G03</strain>
    </source>
</reference>
<evidence type="ECO:0000313" key="1">
    <source>
        <dbReference type="EMBL" id="MDP2541217.1"/>
    </source>
</evidence>
<accession>A0A497YXP0</accession>